<dbReference type="Gene3D" id="1.10.10.10">
    <property type="entry name" value="Winged helix-like DNA-binding domain superfamily/Winged helix DNA-binding domain"/>
    <property type="match status" value="1"/>
</dbReference>
<dbReference type="Gene3D" id="1.20.120.530">
    <property type="entry name" value="GntR ligand-binding domain-like"/>
    <property type="match status" value="1"/>
</dbReference>
<protein>
    <submittedName>
        <fullName evidence="5">FadR/GntR family transcriptional regulator</fullName>
    </submittedName>
</protein>
<dbReference type="InterPro" id="IPR011711">
    <property type="entry name" value="GntR_C"/>
</dbReference>
<comment type="caution">
    <text evidence="5">The sequence shown here is derived from an EMBL/GenBank/DDBJ whole genome shotgun (WGS) entry which is preliminary data.</text>
</comment>
<dbReference type="InterPro" id="IPR008920">
    <property type="entry name" value="TF_FadR/GntR_C"/>
</dbReference>
<keyword evidence="6" id="KW-1185">Reference proteome</keyword>
<reference evidence="6" key="1">
    <citation type="journal article" date="2019" name="Int. J. Syst. Evol. Microbiol.">
        <title>The Global Catalogue of Microorganisms (GCM) 10K type strain sequencing project: providing services to taxonomists for standard genome sequencing and annotation.</title>
        <authorList>
            <consortium name="The Broad Institute Genomics Platform"/>
            <consortium name="The Broad Institute Genome Sequencing Center for Infectious Disease"/>
            <person name="Wu L."/>
            <person name="Ma J."/>
        </authorList>
    </citation>
    <scope>NUCLEOTIDE SEQUENCE [LARGE SCALE GENOMIC DNA]</scope>
    <source>
        <strain evidence="6">JCM 12165</strain>
    </source>
</reference>
<dbReference type="SMART" id="SM00345">
    <property type="entry name" value="HTH_GNTR"/>
    <property type="match status" value="1"/>
</dbReference>
<evidence type="ECO:0000256" key="3">
    <source>
        <dbReference type="ARBA" id="ARBA00023163"/>
    </source>
</evidence>
<evidence type="ECO:0000256" key="1">
    <source>
        <dbReference type="ARBA" id="ARBA00023015"/>
    </source>
</evidence>
<dbReference type="InterPro" id="IPR036390">
    <property type="entry name" value="WH_DNA-bd_sf"/>
</dbReference>
<dbReference type="SUPFAM" id="SSF48008">
    <property type="entry name" value="GntR ligand-binding domain-like"/>
    <property type="match status" value="1"/>
</dbReference>
<dbReference type="CDD" id="cd07377">
    <property type="entry name" value="WHTH_GntR"/>
    <property type="match status" value="1"/>
</dbReference>
<dbReference type="PROSITE" id="PS50949">
    <property type="entry name" value="HTH_GNTR"/>
    <property type="match status" value="1"/>
</dbReference>
<proteinExistence type="predicted"/>
<dbReference type="Pfam" id="PF07729">
    <property type="entry name" value="FCD"/>
    <property type="match status" value="1"/>
</dbReference>
<name>A0ABW4FP12_9PSEU</name>
<dbReference type="PANTHER" id="PTHR43537">
    <property type="entry name" value="TRANSCRIPTIONAL REGULATOR, GNTR FAMILY"/>
    <property type="match status" value="1"/>
</dbReference>
<evidence type="ECO:0000256" key="2">
    <source>
        <dbReference type="ARBA" id="ARBA00023125"/>
    </source>
</evidence>
<evidence type="ECO:0000259" key="4">
    <source>
        <dbReference type="PROSITE" id="PS50949"/>
    </source>
</evidence>
<dbReference type="InterPro" id="IPR036388">
    <property type="entry name" value="WH-like_DNA-bd_sf"/>
</dbReference>
<keyword evidence="2" id="KW-0238">DNA-binding</keyword>
<dbReference type="InterPro" id="IPR000524">
    <property type="entry name" value="Tscrpt_reg_HTH_GntR"/>
</dbReference>
<dbReference type="EMBL" id="JBHUCP010000018">
    <property type="protein sequence ID" value="MFD1532338.1"/>
    <property type="molecule type" value="Genomic_DNA"/>
</dbReference>
<evidence type="ECO:0000313" key="6">
    <source>
        <dbReference type="Proteomes" id="UP001597145"/>
    </source>
</evidence>
<feature type="domain" description="HTH gntR-type" evidence="4">
    <location>
        <begin position="1"/>
        <end position="69"/>
    </location>
</feature>
<dbReference type="PANTHER" id="PTHR43537:SF5">
    <property type="entry name" value="UXU OPERON TRANSCRIPTIONAL REGULATOR"/>
    <property type="match status" value="1"/>
</dbReference>
<dbReference type="RefSeq" id="WP_343986773.1">
    <property type="nucleotide sequence ID" value="NZ_BAAAJG010000027.1"/>
</dbReference>
<evidence type="ECO:0000313" key="5">
    <source>
        <dbReference type="EMBL" id="MFD1532338.1"/>
    </source>
</evidence>
<dbReference type="Proteomes" id="UP001597145">
    <property type="component" value="Unassembled WGS sequence"/>
</dbReference>
<dbReference type="PRINTS" id="PR00035">
    <property type="entry name" value="HTHGNTR"/>
</dbReference>
<gene>
    <name evidence="5" type="ORF">ACFSCY_23195</name>
</gene>
<accession>A0ABW4FP12</accession>
<keyword evidence="1" id="KW-0805">Transcription regulation</keyword>
<dbReference type="Pfam" id="PF00392">
    <property type="entry name" value="GntR"/>
    <property type="match status" value="1"/>
</dbReference>
<sequence>MALTDEAILKIKSMIRSGELRPGDRLPPEKELSEALGLSRSSLREAVKALEVIRVLDVRRGDGTYVTSLTPDLLLDAMSFVVDIHQDASVLELFEVRRLLEPAAAGLAAPRAAACDVEHLHGLLAQVHATTSVEDLVAHDQVFHRYIAELSGNAYLTSLLETLSSSTLRARVWRGLSEEGAVERTLTEHRAIVNALASGDAALAAAHATVHIDGVAGWLRRAMG</sequence>
<dbReference type="SMART" id="SM00895">
    <property type="entry name" value="FCD"/>
    <property type="match status" value="1"/>
</dbReference>
<organism evidence="5 6">
    <name type="scientific">Pseudonocardia aurantiaca</name>
    <dbReference type="NCBI Taxonomy" id="75290"/>
    <lineage>
        <taxon>Bacteria</taxon>
        <taxon>Bacillati</taxon>
        <taxon>Actinomycetota</taxon>
        <taxon>Actinomycetes</taxon>
        <taxon>Pseudonocardiales</taxon>
        <taxon>Pseudonocardiaceae</taxon>
        <taxon>Pseudonocardia</taxon>
    </lineage>
</organism>
<dbReference type="SUPFAM" id="SSF46785">
    <property type="entry name" value="Winged helix' DNA-binding domain"/>
    <property type="match status" value="1"/>
</dbReference>
<keyword evidence="3" id="KW-0804">Transcription</keyword>